<gene>
    <name evidence="1" type="ORF">ACFQE0_11125</name>
</gene>
<accession>A0ABW2BI97</accession>
<sequence>MPPSSTPTPDTDDQAEGLAKVHRLATELAARLRYAQMVERPLPPEQVNALIDAARLLQERGEPWPHLVGEVLRKVADDLSEEETPKEPDEAGRGRVVAGLNRFLGAFRREGRPSSES</sequence>
<dbReference type="EMBL" id="JBHSWN010000001">
    <property type="protein sequence ID" value="MFC6790119.1"/>
    <property type="molecule type" value="Genomic_DNA"/>
</dbReference>
<comment type="caution">
    <text evidence="1">The sequence shown here is derived from an EMBL/GenBank/DDBJ whole genome shotgun (WGS) entry which is preliminary data.</text>
</comment>
<evidence type="ECO:0000313" key="1">
    <source>
        <dbReference type="EMBL" id="MFC6790119.1"/>
    </source>
</evidence>
<proteinExistence type="predicted"/>
<reference evidence="2" key="1">
    <citation type="journal article" date="2019" name="Int. J. Syst. Evol. Microbiol.">
        <title>The Global Catalogue of Microorganisms (GCM) 10K type strain sequencing project: providing services to taxonomists for standard genome sequencing and annotation.</title>
        <authorList>
            <consortium name="The Broad Institute Genomics Platform"/>
            <consortium name="The Broad Institute Genome Sequencing Center for Infectious Disease"/>
            <person name="Wu L."/>
            <person name="Ma J."/>
        </authorList>
    </citation>
    <scope>NUCLEOTIDE SEQUENCE [LARGE SCALE GENOMIC DNA]</scope>
    <source>
        <strain evidence="2">CCUG 48316</strain>
    </source>
</reference>
<evidence type="ECO:0000313" key="2">
    <source>
        <dbReference type="Proteomes" id="UP001596292"/>
    </source>
</evidence>
<dbReference type="RefSeq" id="WP_378969543.1">
    <property type="nucleotide sequence ID" value="NZ_JBHSWN010000001.1"/>
</dbReference>
<keyword evidence="2" id="KW-1185">Reference proteome</keyword>
<dbReference type="Proteomes" id="UP001596292">
    <property type="component" value="Unassembled WGS sequence"/>
</dbReference>
<protein>
    <submittedName>
        <fullName evidence="1">Uncharacterized protein</fullName>
    </submittedName>
</protein>
<organism evidence="1 2">
    <name type="scientific">Methylobacterium komagatae</name>
    <dbReference type="NCBI Taxonomy" id="374425"/>
    <lineage>
        <taxon>Bacteria</taxon>
        <taxon>Pseudomonadati</taxon>
        <taxon>Pseudomonadota</taxon>
        <taxon>Alphaproteobacteria</taxon>
        <taxon>Hyphomicrobiales</taxon>
        <taxon>Methylobacteriaceae</taxon>
        <taxon>Methylobacterium</taxon>
    </lineage>
</organism>
<name>A0ABW2BI97_9HYPH</name>